<name>A0A838B0B3_9HYPH</name>
<gene>
    <name evidence="1" type="ORF">H0241_03690</name>
</gene>
<evidence type="ECO:0000313" key="1">
    <source>
        <dbReference type="EMBL" id="MBA1139362.1"/>
    </source>
</evidence>
<reference evidence="1 2" key="1">
    <citation type="submission" date="2020-07" db="EMBL/GenBank/DDBJ databases">
        <title>Definition of the novel symbiovar canariense within Mesorhizobium novociceri, a new species of genus Mesorhizobium nodulating Cicer canariense in the Caldera de Taburiente National Park (La Palma, Canary Islands).</title>
        <authorList>
            <person name="Leon-Barrios M."/>
            <person name="Perez-Yepez J."/>
            <person name="Flores-Felix J.D."/>
            <person name="Ramirez-Baena M.H."/>
            <person name="Pulido-Suarez L."/>
            <person name="Igual J.M."/>
            <person name="Velazquez E."/>
            <person name="Peix A."/>
        </authorList>
    </citation>
    <scope>NUCLEOTIDE SEQUENCE [LARGE SCALE GENOMIC DNA]</scope>
    <source>
        <strain evidence="1 2">CCANP35</strain>
    </source>
</reference>
<dbReference type="RefSeq" id="WP_181056041.1">
    <property type="nucleotide sequence ID" value="NZ_JACDTY010000001.1"/>
</dbReference>
<dbReference type="Pfam" id="PF04883">
    <property type="entry name" value="HK97-gp10_like"/>
    <property type="match status" value="1"/>
</dbReference>
<dbReference type="Proteomes" id="UP000558284">
    <property type="component" value="Unassembled WGS sequence"/>
</dbReference>
<protein>
    <submittedName>
        <fullName evidence="1">HK97 gp10 family phage protein</fullName>
    </submittedName>
</protein>
<dbReference type="InterPro" id="IPR010064">
    <property type="entry name" value="HK97-gp10_tail"/>
</dbReference>
<evidence type="ECO:0000313" key="2">
    <source>
        <dbReference type="Proteomes" id="UP000558284"/>
    </source>
</evidence>
<sequence>MKALDAIPKAAKAAIQPAIDRGADELVARMRYLAPDETGELQASIRSEPGPRPLSRTVFTDNDAALYQEYGTRKMPANPFFGCLNDRSESAFAAELIEQFPSQSRKRGVNNAWAECDCNGLGRRTVEGASRT</sequence>
<dbReference type="AlphaFoldDB" id="A0A838B0B3"/>
<proteinExistence type="predicted"/>
<organism evidence="1 2">
    <name type="scientific">Mesorhizobium neociceri</name>
    <dbReference type="NCBI Taxonomy" id="1307853"/>
    <lineage>
        <taxon>Bacteria</taxon>
        <taxon>Pseudomonadati</taxon>
        <taxon>Pseudomonadota</taxon>
        <taxon>Alphaproteobacteria</taxon>
        <taxon>Hyphomicrobiales</taxon>
        <taxon>Phyllobacteriaceae</taxon>
        <taxon>Mesorhizobium</taxon>
    </lineage>
</organism>
<dbReference type="EMBL" id="JACDTY010000001">
    <property type="protein sequence ID" value="MBA1139362.1"/>
    <property type="molecule type" value="Genomic_DNA"/>
</dbReference>
<keyword evidence="2" id="KW-1185">Reference proteome</keyword>
<accession>A0A838B0B3</accession>
<comment type="caution">
    <text evidence="1">The sequence shown here is derived from an EMBL/GenBank/DDBJ whole genome shotgun (WGS) entry which is preliminary data.</text>
</comment>